<dbReference type="PANTHER" id="PTHR42921">
    <property type="entry name" value="ACETOACETYL-COA SYNTHETASE"/>
    <property type="match status" value="1"/>
</dbReference>
<evidence type="ECO:0000256" key="1">
    <source>
        <dbReference type="ARBA" id="ARBA00006432"/>
    </source>
</evidence>
<keyword evidence="4" id="KW-0436">Ligase</keyword>
<gene>
    <name evidence="4" type="ORF">CONPUDRAFT_101886</name>
</gene>
<dbReference type="InterPro" id="IPR045851">
    <property type="entry name" value="AMP-bd_C_sf"/>
</dbReference>
<dbReference type="PROSITE" id="PS00455">
    <property type="entry name" value="AMP_BINDING"/>
    <property type="match status" value="1"/>
</dbReference>
<dbReference type="RefSeq" id="XP_007767024.1">
    <property type="nucleotide sequence ID" value="XM_007768834.1"/>
</dbReference>
<dbReference type="Gene3D" id="3.30.300.30">
    <property type="match status" value="1"/>
</dbReference>
<evidence type="ECO:0000259" key="3">
    <source>
        <dbReference type="Pfam" id="PF16177"/>
    </source>
</evidence>
<comment type="caution">
    <text evidence="4">The sequence shown here is derived from an EMBL/GenBank/DDBJ whole genome shotgun (WGS) entry which is preliminary data.</text>
</comment>
<dbReference type="PANTHER" id="PTHR42921:SF4">
    <property type="entry name" value="ACETOACETYL-COA SYNTHASE (AFU_ORTHOLOGUE AFUA_8G04770)"/>
    <property type="match status" value="1"/>
</dbReference>
<evidence type="ECO:0000313" key="5">
    <source>
        <dbReference type="Proteomes" id="UP000053558"/>
    </source>
</evidence>
<dbReference type="InterPro" id="IPR000873">
    <property type="entry name" value="AMP-dep_synth/lig_dom"/>
</dbReference>
<feature type="domain" description="Acetyl-coenzyme A synthetase N-terminal" evidence="3">
    <location>
        <begin position="41"/>
        <end position="96"/>
    </location>
</feature>
<accession>A0A5M3MVM1</accession>
<dbReference type="Gene3D" id="3.40.50.12780">
    <property type="entry name" value="N-terminal domain of ligase-like"/>
    <property type="match status" value="1"/>
</dbReference>
<dbReference type="InterPro" id="IPR020845">
    <property type="entry name" value="AMP-binding_CS"/>
</dbReference>
<dbReference type="GeneID" id="19198323"/>
<dbReference type="OrthoDB" id="10253869at2759"/>
<dbReference type="InterPro" id="IPR032387">
    <property type="entry name" value="ACAS_N"/>
</dbReference>
<proteinExistence type="inferred from homology"/>
<name>A0A5M3MVM1_CONPW</name>
<keyword evidence="5" id="KW-1185">Reference proteome</keyword>
<sequence>MSSSLFEQSRLLWSPPAPSDAVVERLRREINLKHGLSLRNYHDLHDYSTTDYTFWRDLWDFLGIIASVPPSKILQKGVREEVPKWFPDARLNYAENLLHRNDDGLACTTGGELGRVSHYTFRQLRVLVQEMAAAMRTNGLQPGDRVAAIITNSITAVVIALATASVGAIFSSTATDMGTQGILDRYRQIKPKFVFSETEVIYAGKAISLVGKVSEVAKDLRALGLQSLVLLPSVRTGQQLPDALKIPNSVSLNAFLASGDNRSLVFEQLPFNHPLYILYSSGTSGPPKCIVHCAGGVLMNVKKDCMIGFGILPTDVFFQYTTTGWMMWPFMLTGLACGARIICYDGSPFHPDVRAYLKFINDQGVTVFGTSPRFLSEVQMRGINPLELGSFKSMRLMTVTGAVLTAPLMEWTHAAFGNELCIGSSSGGTDVCCAFVTTVNSFPLHAGELQGKSLGMAVEIFSPSGVNIAHTGEAGELVVTRPHPSIPIGFWGDDDGQKFRQAYYSTYPGIWRHGDFIAQNPITKGFLLLGRSDGVLNPSGVRFGSGEIYNILEHFSSELDDAICVGQRRPSDADERVLLFVKMREGRPFTEDLERVMKATIGKALSKRHVPEYIFEVKEIPYTVNGKKIEIAVKQIVSGVDTKPSGTVANPDSLKQYYQYRRIEEVARNTKKPNAKL</sequence>
<organism evidence="4 5">
    <name type="scientific">Coniophora puteana (strain RWD-64-598)</name>
    <name type="common">Brown rot fungus</name>
    <dbReference type="NCBI Taxonomy" id="741705"/>
    <lineage>
        <taxon>Eukaryota</taxon>
        <taxon>Fungi</taxon>
        <taxon>Dikarya</taxon>
        <taxon>Basidiomycota</taxon>
        <taxon>Agaricomycotina</taxon>
        <taxon>Agaricomycetes</taxon>
        <taxon>Agaricomycetidae</taxon>
        <taxon>Boletales</taxon>
        <taxon>Coniophorineae</taxon>
        <taxon>Coniophoraceae</taxon>
        <taxon>Coniophora</taxon>
    </lineage>
</organism>
<dbReference type="EMBL" id="JH711576">
    <property type="protein sequence ID" value="EIW83199.1"/>
    <property type="molecule type" value="Genomic_DNA"/>
</dbReference>
<dbReference type="AlphaFoldDB" id="A0A5M3MVM1"/>
<feature type="domain" description="AMP-dependent synthetase/ligase" evidence="2">
    <location>
        <begin position="115"/>
        <end position="483"/>
    </location>
</feature>
<protein>
    <submittedName>
        <fullName evidence="4">Acetoacetate-CoA ligase</fullName>
    </submittedName>
</protein>
<comment type="similarity">
    <text evidence="1">Belongs to the ATP-dependent AMP-binding enzyme family.</text>
</comment>
<dbReference type="OMA" id="GWMMWPF"/>
<dbReference type="GO" id="GO:0030729">
    <property type="term" value="F:acetoacetate-CoA ligase activity"/>
    <property type="evidence" value="ECO:0007669"/>
    <property type="project" value="InterPro"/>
</dbReference>
<dbReference type="InterPro" id="IPR005914">
    <property type="entry name" value="Acac_CoA_synth"/>
</dbReference>
<dbReference type="Pfam" id="PF16177">
    <property type="entry name" value="ACAS_N"/>
    <property type="match status" value="1"/>
</dbReference>
<dbReference type="KEGG" id="cput:CONPUDRAFT_101886"/>
<reference evidence="5" key="1">
    <citation type="journal article" date="2012" name="Science">
        <title>The Paleozoic origin of enzymatic lignin decomposition reconstructed from 31 fungal genomes.</title>
        <authorList>
            <person name="Floudas D."/>
            <person name="Binder M."/>
            <person name="Riley R."/>
            <person name="Barry K."/>
            <person name="Blanchette R.A."/>
            <person name="Henrissat B."/>
            <person name="Martinez A.T."/>
            <person name="Otillar R."/>
            <person name="Spatafora J.W."/>
            <person name="Yadav J.S."/>
            <person name="Aerts A."/>
            <person name="Benoit I."/>
            <person name="Boyd A."/>
            <person name="Carlson A."/>
            <person name="Copeland A."/>
            <person name="Coutinho P.M."/>
            <person name="de Vries R.P."/>
            <person name="Ferreira P."/>
            <person name="Findley K."/>
            <person name="Foster B."/>
            <person name="Gaskell J."/>
            <person name="Glotzer D."/>
            <person name="Gorecki P."/>
            <person name="Heitman J."/>
            <person name="Hesse C."/>
            <person name="Hori C."/>
            <person name="Igarashi K."/>
            <person name="Jurgens J.A."/>
            <person name="Kallen N."/>
            <person name="Kersten P."/>
            <person name="Kohler A."/>
            <person name="Kuees U."/>
            <person name="Kumar T.K.A."/>
            <person name="Kuo A."/>
            <person name="LaButti K."/>
            <person name="Larrondo L.F."/>
            <person name="Lindquist E."/>
            <person name="Ling A."/>
            <person name="Lombard V."/>
            <person name="Lucas S."/>
            <person name="Lundell T."/>
            <person name="Martin R."/>
            <person name="McLaughlin D.J."/>
            <person name="Morgenstern I."/>
            <person name="Morin E."/>
            <person name="Murat C."/>
            <person name="Nagy L.G."/>
            <person name="Nolan M."/>
            <person name="Ohm R.A."/>
            <person name="Patyshakuliyeva A."/>
            <person name="Rokas A."/>
            <person name="Ruiz-Duenas F.J."/>
            <person name="Sabat G."/>
            <person name="Salamov A."/>
            <person name="Samejima M."/>
            <person name="Schmutz J."/>
            <person name="Slot J.C."/>
            <person name="St John F."/>
            <person name="Stenlid J."/>
            <person name="Sun H."/>
            <person name="Sun S."/>
            <person name="Syed K."/>
            <person name="Tsang A."/>
            <person name="Wiebenga A."/>
            <person name="Young D."/>
            <person name="Pisabarro A."/>
            <person name="Eastwood D.C."/>
            <person name="Martin F."/>
            <person name="Cullen D."/>
            <person name="Grigoriev I.V."/>
            <person name="Hibbett D.S."/>
        </authorList>
    </citation>
    <scope>NUCLEOTIDE SEQUENCE [LARGE SCALE GENOMIC DNA]</scope>
    <source>
        <strain evidence="5">RWD-64-598 SS2</strain>
    </source>
</reference>
<dbReference type="GO" id="GO:0006629">
    <property type="term" value="P:lipid metabolic process"/>
    <property type="evidence" value="ECO:0007669"/>
    <property type="project" value="InterPro"/>
</dbReference>
<dbReference type="Proteomes" id="UP000053558">
    <property type="component" value="Unassembled WGS sequence"/>
</dbReference>
<dbReference type="SUPFAM" id="SSF56801">
    <property type="entry name" value="Acetyl-CoA synthetase-like"/>
    <property type="match status" value="1"/>
</dbReference>
<dbReference type="InterPro" id="IPR042099">
    <property type="entry name" value="ANL_N_sf"/>
</dbReference>
<evidence type="ECO:0000313" key="4">
    <source>
        <dbReference type="EMBL" id="EIW83199.1"/>
    </source>
</evidence>
<evidence type="ECO:0000259" key="2">
    <source>
        <dbReference type="Pfam" id="PF00501"/>
    </source>
</evidence>
<dbReference type="NCBIfam" id="NF002937">
    <property type="entry name" value="PRK03584.1"/>
    <property type="match status" value="1"/>
</dbReference>
<dbReference type="NCBIfam" id="TIGR01217">
    <property type="entry name" value="ac_ac_CoA_syn"/>
    <property type="match status" value="1"/>
</dbReference>
<dbReference type="Pfam" id="PF00501">
    <property type="entry name" value="AMP-binding"/>
    <property type="match status" value="1"/>
</dbReference>